<keyword evidence="1" id="KW-0479">Metal-binding</keyword>
<evidence type="ECO:0008006" key="9">
    <source>
        <dbReference type="Google" id="ProtNLM"/>
    </source>
</evidence>
<organism evidence="7 8">
    <name type="scientific">Phytophthora cactorum</name>
    <dbReference type="NCBI Taxonomy" id="29920"/>
    <lineage>
        <taxon>Eukaryota</taxon>
        <taxon>Sar</taxon>
        <taxon>Stramenopiles</taxon>
        <taxon>Oomycota</taxon>
        <taxon>Peronosporomycetes</taxon>
        <taxon>Peronosporales</taxon>
        <taxon>Peronosporaceae</taxon>
        <taxon>Phytophthora</taxon>
    </lineage>
</organism>
<gene>
    <name evidence="7" type="ORF">JG687_00014191</name>
</gene>
<accession>A0A8T1TZD2</accession>
<proteinExistence type="predicted"/>
<dbReference type="PANTHER" id="PTHR36172">
    <property type="match status" value="1"/>
</dbReference>
<evidence type="ECO:0000313" key="7">
    <source>
        <dbReference type="EMBL" id="KAG6950539.1"/>
    </source>
</evidence>
<dbReference type="InterPro" id="IPR051491">
    <property type="entry name" value="Recombinase/Transposase-rel"/>
</dbReference>
<dbReference type="VEuPathDB" id="FungiDB:PC110_g529"/>
<keyword evidence="2" id="KW-0862">Zinc</keyword>
<evidence type="ECO:0000259" key="5">
    <source>
        <dbReference type="Pfam" id="PF07282"/>
    </source>
</evidence>
<feature type="region of interest" description="Disordered" evidence="4">
    <location>
        <begin position="1"/>
        <end position="25"/>
    </location>
</feature>
<keyword evidence="3" id="KW-0238">DNA-binding</keyword>
<protein>
    <recommendedName>
        <fullName evidence="9">Transposase</fullName>
    </recommendedName>
</protein>
<dbReference type="InterPro" id="IPR010095">
    <property type="entry name" value="Cas12f1-like_TNB"/>
</dbReference>
<dbReference type="NCBIfam" id="NF040570">
    <property type="entry name" value="guided_TnpB"/>
    <property type="match status" value="1"/>
</dbReference>
<comment type="caution">
    <text evidence="7">The sequence shown here is derived from an EMBL/GenBank/DDBJ whole genome shotgun (WGS) entry which is preliminary data.</text>
</comment>
<dbReference type="EMBL" id="JAENGZ010001118">
    <property type="protein sequence ID" value="KAG6950539.1"/>
    <property type="molecule type" value="Genomic_DNA"/>
</dbReference>
<dbReference type="VEuPathDB" id="FungiDB:PC110_g23318"/>
<evidence type="ECO:0000313" key="8">
    <source>
        <dbReference type="Proteomes" id="UP000688947"/>
    </source>
</evidence>
<feature type="domain" description="Transposase putative helix-turn-helix" evidence="6">
    <location>
        <begin position="156"/>
        <end position="191"/>
    </location>
</feature>
<feature type="compositionally biased region" description="Basic residues" evidence="4">
    <location>
        <begin position="54"/>
        <end position="85"/>
    </location>
</feature>
<evidence type="ECO:0000256" key="2">
    <source>
        <dbReference type="ARBA" id="ARBA00022833"/>
    </source>
</evidence>
<dbReference type="GO" id="GO:0046872">
    <property type="term" value="F:metal ion binding"/>
    <property type="evidence" value="ECO:0007669"/>
    <property type="project" value="UniProtKB-KW"/>
</dbReference>
<evidence type="ECO:0000256" key="1">
    <source>
        <dbReference type="ARBA" id="ARBA00022723"/>
    </source>
</evidence>
<evidence type="ECO:0000256" key="3">
    <source>
        <dbReference type="ARBA" id="ARBA00023125"/>
    </source>
</evidence>
<dbReference type="Pfam" id="PF12323">
    <property type="entry name" value="HTH_OrfB_IS605"/>
    <property type="match status" value="1"/>
</dbReference>
<dbReference type="VEuPathDB" id="FungiDB:PC110_g21359"/>
<name>A0A8T1TZD2_9STRA</name>
<dbReference type="AlphaFoldDB" id="A0A8T1TZD2"/>
<evidence type="ECO:0000256" key="4">
    <source>
        <dbReference type="SAM" id="MobiDB-lite"/>
    </source>
</evidence>
<dbReference type="GO" id="GO:0003677">
    <property type="term" value="F:DNA binding"/>
    <property type="evidence" value="ECO:0007669"/>
    <property type="project" value="UniProtKB-KW"/>
</dbReference>
<dbReference type="Proteomes" id="UP000688947">
    <property type="component" value="Unassembled WGS sequence"/>
</dbReference>
<reference evidence="7" key="1">
    <citation type="submission" date="2021-01" db="EMBL/GenBank/DDBJ databases">
        <title>Phytophthora aleatoria, a newly-described species from Pinus radiata is distinct from Phytophthora cactorum isolates based on comparative genomics.</title>
        <authorList>
            <person name="Mcdougal R."/>
            <person name="Panda P."/>
            <person name="Williams N."/>
            <person name="Studholme D.J."/>
        </authorList>
    </citation>
    <scope>NUCLEOTIDE SEQUENCE</scope>
    <source>
        <strain evidence="7">NZFS 3830</strain>
    </source>
</reference>
<evidence type="ECO:0000259" key="6">
    <source>
        <dbReference type="Pfam" id="PF12323"/>
    </source>
</evidence>
<dbReference type="OrthoDB" id="120746at2759"/>
<sequence>METLSRKRTTQESPPKKRKKRREKKDLLHPSVWFKQEIASILWMPQKADLVAVRRPRRPRKKRRTRLRQRKQRKRDKKRGKRHERRTPAFVRDRVPEAQRVLEPLLTSWFDVDNLAQATPQPGWRTTSMLAHRYREIAEDLQALDIAEDETANSMIKIRLFPTREQKEKLDQMFAAQRAIYNKMVARSRKDRATRLTSRDKAKKMTMKAFGLKVQDEVRDSAYRDFMKATKSSIAGFFAALKRDGKTTYPDMKFKSKFAPSNSIEILMRSIKVVEKDDRTAIRFHSRFFEFGKNEGITIHEELPALTMSVRLQRLREGEYYLCVPRLRTFPESKSNRVCAIDPGVVNFVTVYDPDGRTFSVKDARSVLKRKFEAVDAMKSILALKDNACKDRHQDKVRTKEKNGRKSLKSAEHRFRYRLRRRMRFTSRKASRCVNDMHQKLSCWLSENYHTVLLPSFQSQEMVLKHLKEVASDATPEAASVEDNAAIDKRKMRSPTARALMARAHFKFEQLLKYKMKRTGGRVVDCEEEYTSKTCSGCGTIKNNLGGDRVFRCASCHAVLDRDVSAAKNIFHKNMGLLA</sequence>
<feature type="region of interest" description="Disordered" evidence="4">
    <location>
        <begin position="52"/>
        <end position="88"/>
    </location>
</feature>
<feature type="domain" description="Cas12f1-like TNB" evidence="5">
    <location>
        <begin position="505"/>
        <end position="570"/>
    </location>
</feature>
<dbReference type="InterPro" id="IPR021027">
    <property type="entry name" value="Transposase_put_HTH"/>
</dbReference>
<dbReference type="Pfam" id="PF07282">
    <property type="entry name" value="Cas12f1-like_TNB"/>
    <property type="match status" value="1"/>
</dbReference>
<dbReference type="PANTHER" id="PTHR36172:SF1">
    <property type="entry name" value="RESOLVASE-RELATED"/>
    <property type="match status" value="1"/>
</dbReference>